<keyword evidence="10" id="KW-1185">Reference proteome</keyword>
<evidence type="ECO:0000313" key="9">
    <source>
        <dbReference type="EMBL" id="CAH9063213.1"/>
    </source>
</evidence>
<evidence type="ECO:0000313" key="10">
    <source>
        <dbReference type="Proteomes" id="UP001152467"/>
    </source>
</evidence>
<dbReference type="EC" id="1.8.1.8" evidence="8"/>
<feature type="transmembrane region" description="Helical" evidence="6">
    <location>
        <begin position="202"/>
        <end position="223"/>
    </location>
</feature>
<keyword evidence="3" id="KW-0201">Cytochrome c-type biogenesis</keyword>
<feature type="transmembrane region" description="Helical" evidence="6">
    <location>
        <begin position="20"/>
        <end position="43"/>
    </location>
</feature>
<organism evidence="8 10">
    <name type="scientific">Pseudoalteromonas holothuriae</name>
    <dbReference type="NCBI Taxonomy" id="2963714"/>
    <lineage>
        <taxon>Bacteria</taxon>
        <taxon>Pseudomonadati</taxon>
        <taxon>Pseudomonadota</taxon>
        <taxon>Gammaproteobacteria</taxon>
        <taxon>Alteromonadales</taxon>
        <taxon>Pseudoalteromonadaceae</taxon>
        <taxon>Pseudoalteromonas</taxon>
    </lineage>
</organism>
<comment type="caution">
    <text evidence="8">The sequence shown here is derived from an EMBL/GenBank/DDBJ whole genome shotgun (WGS) entry which is preliminary data.</text>
</comment>
<evidence type="ECO:0000256" key="4">
    <source>
        <dbReference type="ARBA" id="ARBA00022989"/>
    </source>
</evidence>
<dbReference type="InterPro" id="IPR003834">
    <property type="entry name" value="Cyt_c_assmbl_TM_dom"/>
</dbReference>
<keyword evidence="5 6" id="KW-0472">Membrane</keyword>
<dbReference type="AlphaFoldDB" id="A0A9W4QZC6"/>
<protein>
    <submittedName>
        <fullName evidence="8">Thiol:disulfide interchange protein DsbD</fullName>
        <ecNumber evidence="8">1.8.1.8</ecNumber>
    </submittedName>
</protein>
<evidence type="ECO:0000256" key="1">
    <source>
        <dbReference type="ARBA" id="ARBA00004141"/>
    </source>
</evidence>
<evidence type="ECO:0000256" key="6">
    <source>
        <dbReference type="SAM" id="Phobius"/>
    </source>
</evidence>
<feature type="transmembrane region" description="Helical" evidence="6">
    <location>
        <begin position="64"/>
        <end position="84"/>
    </location>
</feature>
<dbReference type="PANTHER" id="PTHR32234">
    <property type="entry name" value="THIOL:DISULFIDE INTERCHANGE PROTEIN DSBD"/>
    <property type="match status" value="1"/>
</dbReference>
<feature type="transmembrane region" description="Helical" evidence="6">
    <location>
        <begin position="96"/>
        <end position="113"/>
    </location>
</feature>
<accession>A0A9W4QZC6</accession>
<evidence type="ECO:0000259" key="7">
    <source>
        <dbReference type="Pfam" id="PF02683"/>
    </source>
</evidence>
<dbReference type="GO" id="GO:0045454">
    <property type="term" value="P:cell redox homeostasis"/>
    <property type="evidence" value="ECO:0007669"/>
    <property type="project" value="TreeGrafter"/>
</dbReference>
<keyword evidence="4 6" id="KW-1133">Transmembrane helix</keyword>
<dbReference type="RefSeq" id="WP_261594165.1">
    <property type="nucleotide sequence ID" value="NZ_CAMAPC010000009.1"/>
</dbReference>
<dbReference type="GO" id="GO:0047134">
    <property type="term" value="F:protein-disulfide reductase [NAD(P)H] activity"/>
    <property type="evidence" value="ECO:0007669"/>
    <property type="project" value="UniProtKB-EC"/>
</dbReference>
<dbReference type="PANTHER" id="PTHR32234:SF0">
    <property type="entry name" value="THIOL:DISULFIDE INTERCHANGE PROTEIN DSBD"/>
    <property type="match status" value="1"/>
</dbReference>
<reference evidence="8 11" key="1">
    <citation type="submission" date="2022-07" db="EMBL/GenBank/DDBJ databases">
        <authorList>
            <person name="Criscuolo A."/>
        </authorList>
    </citation>
    <scope>NUCLEOTIDE SEQUENCE</scope>
    <source>
        <strain evidence="11">CIP 111951</strain>
        <strain evidence="8">CIP111854</strain>
        <strain evidence="9">CIP111951</strain>
    </source>
</reference>
<dbReference type="Proteomes" id="UP001152467">
    <property type="component" value="Unassembled WGS sequence"/>
</dbReference>
<feature type="transmembrane region" description="Helical" evidence="6">
    <location>
        <begin position="165"/>
        <end position="190"/>
    </location>
</feature>
<dbReference type="EMBL" id="CAMAPD010000014">
    <property type="protein sequence ID" value="CAH9063213.1"/>
    <property type="molecule type" value="Genomic_DNA"/>
</dbReference>
<evidence type="ECO:0000313" key="11">
    <source>
        <dbReference type="Proteomes" id="UP001152485"/>
    </source>
</evidence>
<evidence type="ECO:0000256" key="5">
    <source>
        <dbReference type="ARBA" id="ARBA00023136"/>
    </source>
</evidence>
<dbReference type="Proteomes" id="UP001152485">
    <property type="component" value="Unassembled WGS sequence"/>
</dbReference>
<proteinExistence type="predicted"/>
<name>A0A9W4QZC6_9GAMM</name>
<gene>
    <name evidence="8" type="primary">dsbD_2</name>
    <name evidence="9" type="synonym">dsbD_1</name>
    <name evidence="8" type="ORF">PSECIP111854_02522</name>
    <name evidence="9" type="ORF">PSECIP111951_02858</name>
</gene>
<dbReference type="GO" id="GO:0017004">
    <property type="term" value="P:cytochrome complex assembly"/>
    <property type="evidence" value="ECO:0007669"/>
    <property type="project" value="UniProtKB-KW"/>
</dbReference>
<feature type="transmembrane region" description="Helical" evidence="6">
    <location>
        <begin position="134"/>
        <end position="159"/>
    </location>
</feature>
<comment type="subcellular location">
    <subcellularLocation>
        <location evidence="1">Membrane</location>
        <topology evidence="1">Multi-pass membrane protein</topology>
    </subcellularLocation>
</comment>
<sequence>MFDEYNGFLLAQLQSMDHSWWLLIGAFFAGLLASLSPCVYPLIPITVASLAPKGHSQAKHIRNAAYYCLGFALLYASLGLLAALTGQLFGQVASNPWLQIGFANLLLYMALVIKGWARLPSLPFEQSNHQHHTFLMGAVSGLVAAPCTSPVLAALLLFAAEQQQAWLGAGLLFSFALGMSALLFAIGVSSHLLKHLPKSGKWLTLAPNLFAIMLVLVAQFYLIKAGQSIYF</sequence>
<keyword evidence="8" id="KW-0560">Oxidoreductase</keyword>
<dbReference type="GO" id="GO:0016020">
    <property type="term" value="C:membrane"/>
    <property type="evidence" value="ECO:0007669"/>
    <property type="project" value="UniProtKB-SubCell"/>
</dbReference>
<keyword evidence="2 6" id="KW-0812">Transmembrane</keyword>
<dbReference type="EMBL" id="CAMAPC010000009">
    <property type="protein sequence ID" value="CAH9060022.1"/>
    <property type="molecule type" value="Genomic_DNA"/>
</dbReference>
<evidence type="ECO:0000256" key="3">
    <source>
        <dbReference type="ARBA" id="ARBA00022748"/>
    </source>
</evidence>
<evidence type="ECO:0000256" key="2">
    <source>
        <dbReference type="ARBA" id="ARBA00022692"/>
    </source>
</evidence>
<evidence type="ECO:0000313" key="8">
    <source>
        <dbReference type="EMBL" id="CAH9060022.1"/>
    </source>
</evidence>
<feature type="domain" description="Cytochrome C biogenesis protein transmembrane" evidence="7">
    <location>
        <begin position="21"/>
        <end position="220"/>
    </location>
</feature>
<dbReference type="Pfam" id="PF02683">
    <property type="entry name" value="DsbD_TM"/>
    <property type="match status" value="1"/>
</dbReference>